<feature type="transmembrane region" description="Helical" evidence="1">
    <location>
        <begin position="190"/>
        <end position="211"/>
    </location>
</feature>
<protein>
    <submittedName>
        <fullName evidence="2">Uncharacterized protein</fullName>
    </submittedName>
</protein>
<feature type="transmembrane region" description="Helical" evidence="1">
    <location>
        <begin position="36"/>
        <end position="58"/>
    </location>
</feature>
<organism evidence="2 3">
    <name type="scientific">Iamia majanohamensis</name>
    <dbReference type="NCBI Taxonomy" id="467976"/>
    <lineage>
        <taxon>Bacteria</taxon>
        <taxon>Bacillati</taxon>
        <taxon>Actinomycetota</taxon>
        <taxon>Acidimicrobiia</taxon>
        <taxon>Acidimicrobiales</taxon>
        <taxon>Iamiaceae</taxon>
        <taxon>Iamia</taxon>
    </lineage>
</organism>
<keyword evidence="1" id="KW-0472">Membrane</keyword>
<evidence type="ECO:0000313" key="3">
    <source>
        <dbReference type="Proteomes" id="UP001216390"/>
    </source>
</evidence>
<keyword evidence="1" id="KW-0812">Transmembrane</keyword>
<keyword evidence="3" id="KW-1185">Reference proteome</keyword>
<gene>
    <name evidence="2" type="ORF">PO878_07460</name>
</gene>
<keyword evidence="1" id="KW-1133">Transmembrane helix</keyword>
<dbReference type="RefSeq" id="WP_272738080.1">
    <property type="nucleotide sequence ID" value="NZ_CP116942.1"/>
</dbReference>
<evidence type="ECO:0000313" key="2">
    <source>
        <dbReference type="EMBL" id="WCO68564.1"/>
    </source>
</evidence>
<accession>A0AAE9YCK1</accession>
<reference evidence="2" key="1">
    <citation type="submission" date="2023-01" db="EMBL/GenBank/DDBJ databases">
        <title>The diversity of Class Acidimicrobiia in South China Sea sediment environments and the proposal of Iamia marina sp. nov., a novel species of the genus Iamia.</title>
        <authorList>
            <person name="He Y."/>
            <person name="Tian X."/>
        </authorList>
    </citation>
    <scope>NUCLEOTIDE SEQUENCE</scope>
    <source>
        <strain evidence="2">DSM 19957</strain>
    </source>
</reference>
<feature type="transmembrane region" description="Helical" evidence="1">
    <location>
        <begin position="256"/>
        <end position="282"/>
    </location>
</feature>
<proteinExistence type="predicted"/>
<sequence length="283" mass="29567">MIRLDAATVLLQWSTGGLAFLWVTSRRREVGLGYGWLLRGTFGLMALAGLVVGIGIGVVWPRELASAGVVLAAGAALVVSIVRRRAGVAGQRERVEARSARVTAMTGIDRAAQTFDADAPEFPPVLDLVAPAIGLLGLVAAGIDAGSPVWLSVARTVVGAAFLGAITDAMLLGHWYLVQPGLARGPLLELVRATMWVWPAEVLLLLVPTGMGSVLSGTIDDQYGGILGWTWATCAVTTLGLLVVTRAALKERQYSAVMAATGLLYLAILTAFGTDLIARALLA</sequence>
<feature type="transmembrane region" description="Helical" evidence="1">
    <location>
        <begin position="157"/>
        <end position="178"/>
    </location>
</feature>
<evidence type="ECO:0000256" key="1">
    <source>
        <dbReference type="SAM" id="Phobius"/>
    </source>
</evidence>
<name>A0AAE9YCK1_9ACTN</name>
<feature type="transmembrane region" description="Helical" evidence="1">
    <location>
        <begin position="64"/>
        <end position="82"/>
    </location>
</feature>
<feature type="transmembrane region" description="Helical" evidence="1">
    <location>
        <begin position="223"/>
        <end position="244"/>
    </location>
</feature>
<dbReference type="Proteomes" id="UP001216390">
    <property type="component" value="Chromosome"/>
</dbReference>
<feature type="transmembrane region" description="Helical" evidence="1">
    <location>
        <begin position="128"/>
        <end position="151"/>
    </location>
</feature>
<dbReference type="KEGG" id="ima:PO878_07460"/>
<dbReference type="AlphaFoldDB" id="A0AAE9YCK1"/>
<dbReference type="EMBL" id="CP116942">
    <property type="protein sequence ID" value="WCO68564.1"/>
    <property type="molecule type" value="Genomic_DNA"/>
</dbReference>